<keyword evidence="7" id="KW-1133">Transmembrane helix</keyword>
<dbReference type="GO" id="GO:0004497">
    <property type="term" value="F:monooxygenase activity"/>
    <property type="evidence" value="ECO:0007669"/>
    <property type="project" value="UniProtKB-ARBA"/>
</dbReference>
<keyword evidence="7" id="KW-0472">Membrane</keyword>
<dbReference type="GO" id="GO:0016705">
    <property type="term" value="F:oxidoreductase activity, acting on paired donors, with incorporation or reduction of molecular oxygen"/>
    <property type="evidence" value="ECO:0007669"/>
    <property type="project" value="UniProtKB-ARBA"/>
</dbReference>
<keyword evidence="7" id="KW-0812">Transmembrane</keyword>
<keyword evidence="3" id="KW-0408">Iron</keyword>
<dbReference type="Gene3D" id="2.102.10.10">
    <property type="entry name" value="Rieske [2Fe-2S] iron-sulphur domain"/>
    <property type="match status" value="1"/>
</dbReference>
<dbReference type="EMBL" id="AP019791">
    <property type="protein sequence ID" value="BBL80163.1"/>
    <property type="molecule type" value="Genomic_DNA"/>
</dbReference>
<feature type="transmembrane region" description="Helical" evidence="7">
    <location>
        <begin position="117"/>
        <end position="138"/>
    </location>
</feature>
<evidence type="ECO:0000256" key="1">
    <source>
        <dbReference type="ARBA" id="ARBA00022714"/>
    </source>
</evidence>
<feature type="transmembrane region" description="Helical" evidence="7">
    <location>
        <begin position="87"/>
        <end position="105"/>
    </location>
</feature>
<dbReference type="CDD" id="cd03467">
    <property type="entry name" value="Rieske"/>
    <property type="match status" value="1"/>
</dbReference>
<dbReference type="AlphaFoldDB" id="A0A510HNB4"/>
<keyword evidence="4" id="KW-0411">Iron-sulfur</keyword>
<feature type="domain" description="Rieske" evidence="8">
    <location>
        <begin position="191"/>
        <end position="287"/>
    </location>
</feature>
<comment type="similarity">
    <text evidence="6">Belongs to the bacterial ring-hydroxylating dioxygenase ferredoxin component family.</text>
</comment>
<evidence type="ECO:0000256" key="6">
    <source>
        <dbReference type="ARBA" id="ARBA00038001"/>
    </source>
</evidence>
<dbReference type="InterPro" id="IPR019251">
    <property type="entry name" value="DUF2231_TM"/>
</dbReference>
<keyword evidence="2" id="KW-0479">Metal-binding</keyword>
<proteinExistence type="inferred from homology"/>
<dbReference type="RefSeq" id="WP_143528201.1">
    <property type="nucleotide sequence ID" value="NZ_AP019791.1"/>
</dbReference>
<dbReference type="PANTHER" id="PTHR21496:SF0">
    <property type="entry name" value="RIESKE DOMAIN-CONTAINING PROTEIN"/>
    <property type="match status" value="1"/>
</dbReference>
<evidence type="ECO:0000313" key="9">
    <source>
        <dbReference type="EMBL" id="BBL80163.1"/>
    </source>
</evidence>
<dbReference type="GO" id="GO:0051537">
    <property type="term" value="F:2 iron, 2 sulfur cluster binding"/>
    <property type="evidence" value="ECO:0007669"/>
    <property type="project" value="UniProtKB-KW"/>
</dbReference>
<dbReference type="Pfam" id="PF09990">
    <property type="entry name" value="DUF2231"/>
    <property type="match status" value="1"/>
</dbReference>
<accession>A0A510HNB4</accession>
<dbReference type="SUPFAM" id="SSF50022">
    <property type="entry name" value="ISP domain"/>
    <property type="match status" value="1"/>
</dbReference>
<dbReference type="PANTHER" id="PTHR21496">
    <property type="entry name" value="FERREDOXIN-RELATED"/>
    <property type="match status" value="1"/>
</dbReference>
<evidence type="ECO:0000256" key="3">
    <source>
        <dbReference type="ARBA" id="ARBA00023004"/>
    </source>
</evidence>
<organism evidence="9 10">
    <name type="scientific">Rubrobacter xylanophilus</name>
    <dbReference type="NCBI Taxonomy" id="49319"/>
    <lineage>
        <taxon>Bacteria</taxon>
        <taxon>Bacillati</taxon>
        <taxon>Actinomycetota</taxon>
        <taxon>Rubrobacteria</taxon>
        <taxon>Rubrobacterales</taxon>
        <taxon>Rubrobacteraceae</taxon>
        <taxon>Rubrobacter</taxon>
    </lineage>
</organism>
<dbReference type="Proteomes" id="UP000318065">
    <property type="component" value="Chromosome"/>
</dbReference>
<evidence type="ECO:0000259" key="8">
    <source>
        <dbReference type="PROSITE" id="PS51296"/>
    </source>
</evidence>
<evidence type="ECO:0000256" key="2">
    <source>
        <dbReference type="ARBA" id="ARBA00022723"/>
    </source>
</evidence>
<name>A0A510HNB4_9ACTN</name>
<dbReference type="Pfam" id="PF00355">
    <property type="entry name" value="Rieske"/>
    <property type="match status" value="1"/>
</dbReference>
<dbReference type="InterPro" id="IPR036922">
    <property type="entry name" value="Rieske_2Fe-2S_sf"/>
</dbReference>
<dbReference type="InterPro" id="IPR017941">
    <property type="entry name" value="Rieske_2Fe-2S"/>
</dbReference>
<dbReference type="OrthoDB" id="147178at2"/>
<sequence length="292" mass="30468">MAKTIGERIVEAMPFLEGISDAVQPRVREAVEAGGRPVRNLLDGTWMEVPLHPVLTDVPVGAWTSTLVFDGLDVISGRRAARNAADASLAFGLLGGLAAAVAGLSDWRYLMGHSRRMGAAHGLFNTAGLALAAVSLGLRAAGRRNAGRAAFLAGYTLAGVGAHLGGELSYGHGLRVDRNALRGQEGPEEFVPVLKASELPAGGMRRVSADGAEVLLARSSDGEICAISAVCGHFGGALDQGRREGDTVVCPLHGSRFDLCSGKVIDGPAVFPQPRYEVRVRGEDIEIRSAGI</sequence>
<keyword evidence="1" id="KW-0001">2Fe-2S</keyword>
<dbReference type="GO" id="GO:0046872">
    <property type="term" value="F:metal ion binding"/>
    <property type="evidence" value="ECO:0007669"/>
    <property type="project" value="UniProtKB-KW"/>
</dbReference>
<evidence type="ECO:0000313" key="10">
    <source>
        <dbReference type="Proteomes" id="UP000318065"/>
    </source>
</evidence>
<protein>
    <recommendedName>
        <fullName evidence="8">Rieske domain-containing protein</fullName>
    </recommendedName>
</protein>
<dbReference type="PROSITE" id="PS51296">
    <property type="entry name" value="RIESKE"/>
    <property type="match status" value="1"/>
</dbReference>
<keyword evidence="10" id="KW-1185">Reference proteome</keyword>
<gene>
    <name evidence="9" type="ORF">RxyAA322_20170</name>
</gene>
<comment type="cofactor">
    <cofactor evidence="5">
        <name>[2Fe-2S] cluster</name>
        <dbReference type="ChEBI" id="CHEBI:190135"/>
    </cofactor>
</comment>
<evidence type="ECO:0000256" key="7">
    <source>
        <dbReference type="SAM" id="Phobius"/>
    </source>
</evidence>
<reference evidence="9" key="1">
    <citation type="journal article" date="2019" name="Microbiol. Resour. Announc.">
        <title>Complete Genome Sequence of Rubrobacter xylanophilus Strain AA3-22, Isolated from Arima Onsen in Japan.</title>
        <authorList>
            <person name="Tomariguchi N."/>
            <person name="Miyazaki K."/>
        </authorList>
    </citation>
    <scope>NUCLEOTIDE SEQUENCE [LARGE SCALE GENOMIC DNA]</scope>
    <source>
        <strain evidence="9">AA3-22</strain>
    </source>
</reference>
<evidence type="ECO:0000256" key="4">
    <source>
        <dbReference type="ARBA" id="ARBA00023014"/>
    </source>
</evidence>
<evidence type="ECO:0000256" key="5">
    <source>
        <dbReference type="ARBA" id="ARBA00034078"/>
    </source>
</evidence>